<evidence type="ECO:0000313" key="3">
    <source>
        <dbReference type="EMBL" id="QJG67098.1"/>
    </source>
</evidence>
<dbReference type="Gene3D" id="1.20.5.340">
    <property type="match status" value="1"/>
</dbReference>
<keyword evidence="2" id="KW-0472">Membrane</keyword>
<keyword evidence="4" id="KW-1185">Reference proteome</keyword>
<feature type="transmembrane region" description="Helical" evidence="2">
    <location>
        <begin position="20"/>
        <end position="42"/>
    </location>
</feature>
<evidence type="ECO:0000256" key="1">
    <source>
        <dbReference type="SAM" id="Coils"/>
    </source>
</evidence>
<dbReference type="Proteomes" id="UP000501060">
    <property type="component" value="Chromosome"/>
</dbReference>
<accession>A0A858U8N5</accession>
<reference evidence="3 4" key="1">
    <citation type="submission" date="2020-04" db="EMBL/GenBank/DDBJ databases">
        <title>Novel Mycoplasma species detected in Phocoena phocoena (harbor porpoise) from the USA.</title>
        <authorList>
            <person name="Volokhov D.V."/>
        </authorList>
    </citation>
    <scope>NUCLEOTIDE SEQUENCE [LARGE SCALE GENOMIC DNA]</scope>
    <source>
        <strain evidence="3 4">Phocoena C-264-GEN</strain>
    </source>
</reference>
<keyword evidence="1" id="KW-0175">Coiled coil</keyword>
<feature type="coiled-coil region" evidence="1">
    <location>
        <begin position="304"/>
        <end position="492"/>
    </location>
</feature>
<evidence type="ECO:0000256" key="2">
    <source>
        <dbReference type="SAM" id="Phobius"/>
    </source>
</evidence>
<feature type="coiled-coil region" evidence="1">
    <location>
        <begin position="73"/>
        <end position="184"/>
    </location>
</feature>
<dbReference type="RefSeq" id="WP_169605149.1">
    <property type="nucleotide sequence ID" value="NZ_CP051481.1"/>
</dbReference>
<organism evidence="3 4">
    <name type="scientific">Mycoplasma phocoenae</name>
    <dbReference type="NCBI Taxonomy" id="754517"/>
    <lineage>
        <taxon>Bacteria</taxon>
        <taxon>Bacillati</taxon>
        <taxon>Mycoplasmatota</taxon>
        <taxon>Mollicutes</taxon>
        <taxon>Mycoplasmataceae</taxon>
        <taxon>Mycoplasma</taxon>
    </lineage>
</organism>
<dbReference type="KEGG" id="mphe:HGG69_02120"/>
<gene>
    <name evidence="3" type="ORF">HGG69_02120</name>
</gene>
<keyword evidence="2" id="KW-0812">Transmembrane</keyword>
<proteinExistence type="predicted"/>
<name>A0A858U8N5_9MOLU</name>
<keyword evidence="2" id="KW-1133">Transmembrane helix</keyword>
<evidence type="ECO:0000313" key="4">
    <source>
        <dbReference type="Proteomes" id="UP000501060"/>
    </source>
</evidence>
<sequence length="646" mass="75887">MEKSNIKKNIINKKNYKSKLLLLVSSGLIAGTCAVLSVYGAIHYTNKVNSKISQQSDEILFQQNKNRSLIKNIDEKDTVINQLKIKNKKLENINNDNEYKIEDLNKNNEKLNKQVIENTNMLTEQRNKNKLLQLNMNSQTEKIKELSSLNNSLINTEKEQRITIDELMNDIDNIKNMAKESLDVVQRYYVNVTNMIDFYKKVVQNVFKDIENTSIDKDKQEFKEFKSNTNSFLSFLESESLQALAELKLNETKSAIYHKSIEKIFSELKTKYQDWINAYSALTNTTIEEVLDSKIKILKLSENIADMTQTINESNEIIKNKKQKISKLQNDINNLINTNNELILKNNEHNEEISTLKLEIQKNVIAIENQQRLILEKNKLLKTKINELNISVQNETNNKTKITQLNNEIINLKTDIKNTENKVEMLKIQLNNSKNNFNDLNNKYIDINKKFNDNNHKINQMQQELNEKQAKNQKLLNELNKLNVEKTELNKLIIQNTDKFNETMVEMIKNTLSVSLKNIDQFVRFYNQNPTQWNVNEYQNIFKHTKNDKLFDMLLNLSNEQVFEALDKKININKTELKTILNELKTTYSFISNSKFTSFEYAKDHINPHLTNLNKYHNSQNSSYWTYIKLFEINKPNDQKGHKYIH</sequence>
<protein>
    <submittedName>
        <fullName evidence="3">Uncharacterized protein</fullName>
    </submittedName>
</protein>
<dbReference type="AlphaFoldDB" id="A0A858U8N5"/>
<dbReference type="EMBL" id="CP051481">
    <property type="protein sequence ID" value="QJG67098.1"/>
    <property type="molecule type" value="Genomic_DNA"/>
</dbReference>